<dbReference type="InterPro" id="IPR058933">
    <property type="entry name" value="YMC020W-like_ab_hydrolase"/>
</dbReference>
<feature type="region of interest" description="Disordered" evidence="1">
    <location>
        <begin position="84"/>
        <end position="277"/>
    </location>
</feature>
<organism evidence="3 4">
    <name type="scientific">Pseudogymnoascus verrucosus</name>
    <dbReference type="NCBI Taxonomy" id="342668"/>
    <lineage>
        <taxon>Eukaryota</taxon>
        <taxon>Fungi</taxon>
        <taxon>Dikarya</taxon>
        <taxon>Ascomycota</taxon>
        <taxon>Pezizomycotina</taxon>
        <taxon>Leotiomycetes</taxon>
        <taxon>Thelebolales</taxon>
        <taxon>Thelebolaceae</taxon>
        <taxon>Pseudogymnoascus</taxon>
    </lineage>
</organism>
<proteinExistence type="predicted"/>
<sequence length="786" mass="85110">MASQKPRQSNSDDESTRASRQGVLKATAASQTPNDTDGTKNIRPATTTTGEIQPRSWYGGGSWPRIKSGIKSNPSIQVVKESIMAGKSGNNSRPADVALFEQRTPAGPQPSKATVSRPASMDPGKSKETLELVSGEPSIKDTTRGTYDTANGPTTHSAKPTGDESKSTDTVVEPESDNSKPESDNVVERPKETGWLEWLRPTKAGHNVQHGSVAAEEAVPSVDEPQQPSNNVPSSVDKTKPQSPLASTVATDPRQNAETGQHRRTEPNSRWPGLWPVSNSTITVARPEENNSEQELIKPDLTMGKDNEQSSNATTTGSSWAFWSRQVPSATSQTTNSDEMGEIAVTGEPSQEHPVAALSNGPKTAKAGPELPAKTAAVTSSSSTKSIAPNLLLPSFRNTYHLAESPSIIQQIARLLFRSHQPPTNHLFVIKDPPKIKKAIAIGIHGLFPAALLRTVIGQPTGTSIRFANHGASAIERWAVKMGVQCDIEKIALEGEGKIAERVDHLWKLLLNWVEHVRQADFILVSCHSQGVPVAMMLTAKLINLGVVTSAKIGVCAMAGVSLGPFTDYKSRLFSGSAAELFDFADPDSDVSRSYHESLGVALKYGVRVTYVGSIDDQLVSLESAVFSPVDHPYIYRSVFVDGRIHAPDFITNLVGFALKLRNLGVSDHQLIKALSAPLAGSLYSGEGHSRLYDEEAIYDLSVQFALETTSVGQNVDLKVQRSAATSSSNPFQLPWSMRGLLEEDVVKTELDQEAKELLLQFEEWKPTTKVLKDVKYRLEVIKSKL</sequence>
<dbReference type="AlphaFoldDB" id="A0A1B8GVW9"/>
<evidence type="ECO:0000313" key="4">
    <source>
        <dbReference type="Proteomes" id="UP000091956"/>
    </source>
</evidence>
<feature type="region of interest" description="Disordered" evidence="1">
    <location>
        <begin position="1"/>
        <end position="70"/>
    </location>
</feature>
<evidence type="ECO:0000256" key="1">
    <source>
        <dbReference type="SAM" id="MobiDB-lite"/>
    </source>
</evidence>
<reference evidence="4" key="2">
    <citation type="journal article" date="2018" name="Nat. Commun.">
        <title>Extreme sensitivity to ultraviolet light in the fungal pathogen causing white-nose syndrome of bats.</title>
        <authorList>
            <person name="Palmer J.M."/>
            <person name="Drees K.P."/>
            <person name="Foster J.T."/>
            <person name="Lindner D.L."/>
        </authorList>
    </citation>
    <scope>NUCLEOTIDE SEQUENCE [LARGE SCALE GENOMIC DNA]</scope>
    <source>
        <strain evidence="4">UAMH 10579</strain>
    </source>
</reference>
<dbReference type="Pfam" id="PF26147">
    <property type="entry name" value="AB_HYDROLASE_YMC0-YMC35"/>
    <property type="match status" value="1"/>
</dbReference>
<keyword evidence="4" id="KW-1185">Reference proteome</keyword>
<reference evidence="3 4" key="1">
    <citation type="submission" date="2016-03" db="EMBL/GenBank/DDBJ databases">
        <title>Comparative genomics of Pseudogymnoascus destructans, the fungus causing white-nose syndrome of bats.</title>
        <authorList>
            <person name="Palmer J.M."/>
            <person name="Drees K.P."/>
            <person name="Foster J.T."/>
            <person name="Lindner D.L."/>
        </authorList>
    </citation>
    <scope>NUCLEOTIDE SEQUENCE [LARGE SCALE GENOMIC DNA]</scope>
    <source>
        <strain evidence="3 4">UAMH 10579</strain>
    </source>
</reference>
<feature type="compositionally biased region" description="Polar residues" evidence="1">
    <location>
        <begin position="224"/>
        <end position="259"/>
    </location>
</feature>
<dbReference type="RefSeq" id="XP_059319994.1">
    <property type="nucleotide sequence ID" value="XM_059463401.1"/>
</dbReference>
<evidence type="ECO:0000259" key="2">
    <source>
        <dbReference type="Pfam" id="PF26147"/>
    </source>
</evidence>
<feature type="domain" description="YMC020W-like alpha/beta hydrolase" evidence="2">
    <location>
        <begin position="393"/>
        <end position="745"/>
    </location>
</feature>
<accession>A0A1B8GVW9</accession>
<feature type="compositionally biased region" description="Basic and acidic residues" evidence="1">
    <location>
        <begin position="177"/>
        <end position="194"/>
    </location>
</feature>
<dbReference type="EMBL" id="KV460210">
    <property type="protein sequence ID" value="OBT99966.2"/>
    <property type="molecule type" value="Genomic_DNA"/>
</dbReference>
<feature type="compositionally biased region" description="Polar residues" evidence="1">
    <location>
        <begin position="144"/>
        <end position="158"/>
    </location>
</feature>
<dbReference type="PANTHER" id="PTHR47349:SF1">
    <property type="entry name" value="AER328WP"/>
    <property type="match status" value="1"/>
</dbReference>
<protein>
    <recommendedName>
        <fullName evidence="2">YMC020W-like alpha/beta hydrolase domain-containing protein</fullName>
    </recommendedName>
</protein>
<gene>
    <name evidence="3" type="ORF">VE01_01966</name>
</gene>
<dbReference type="InterPro" id="IPR058934">
    <property type="entry name" value="YMC020W-like"/>
</dbReference>
<name>A0A1B8GVW9_9PEZI</name>
<dbReference type="Proteomes" id="UP000091956">
    <property type="component" value="Unassembled WGS sequence"/>
</dbReference>
<evidence type="ECO:0000313" key="3">
    <source>
        <dbReference type="EMBL" id="OBT99966.2"/>
    </source>
</evidence>
<dbReference type="PANTHER" id="PTHR47349">
    <property type="entry name" value="CHROMOSOME 8, WHOLE GENOME SHOTGUN SEQUENCE"/>
    <property type="match status" value="1"/>
</dbReference>
<dbReference type="GeneID" id="28835352"/>